<sequence>MADPALPWAHPAAEADVAQAEPEQEPATTQDDKSKFLTLDTAGIAIGGRIEVKWQVEPDEGEAYYRWWGASIVGPSDQQDAERPAAPVYELLYDAHDDFEQERGHVVLITEHTLRQLDQTEELTWRREGDTWDDDGDEDGGSDDAEEEEANGERLLTMDDLKQLGEQGLEGRSLEEVEQEALQSLEPNKRIAVAAGFRDFADNLMSFLHERVSAEGNGVVTADHVKSFTEAMLKKQRTR</sequence>
<accession>A0A9W6BC99</accession>
<feature type="compositionally biased region" description="Acidic residues" evidence="1">
    <location>
        <begin position="131"/>
        <end position="150"/>
    </location>
</feature>
<reference evidence="2 3" key="1">
    <citation type="journal article" date="2023" name="Commun. Biol.">
        <title>Reorganization of the ancestral sex-determining regions during the evolution of trioecy in Pleodorina starrii.</title>
        <authorList>
            <person name="Takahashi K."/>
            <person name="Suzuki S."/>
            <person name="Kawai-Toyooka H."/>
            <person name="Yamamoto K."/>
            <person name="Hamaji T."/>
            <person name="Ootsuki R."/>
            <person name="Yamaguchi H."/>
            <person name="Kawachi M."/>
            <person name="Higashiyama T."/>
            <person name="Nozaki H."/>
        </authorList>
    </citation>
    <scope>NUCLEOTIDE SEQUENCE [LARGE SCALE GENOMIC DNA]</scope>
    <source>
        <strain evidence="2 3">NIES-4479</strain>
    </source>
</reference>
<dbReference type="EMBL" id="BRXU01000002">
    <property type="protein sequence ID" value="GLC49012.1"/>
    <property type="molecule type" value="Genomic_DNA"/>
</dbReference>
<proteinExistence type="predicted"/>
<dbReference type="AlphaFoldDB" id="A0A9W6BC99"/>
<name>A0A9W6BC99_9CHLO</name>
<comment type="caution">
    <text evidence="2">The sequence shown here is derived from an EMBL/GenBank/DDBJ whole genome shotgun (WGS) entry which is preliminary data.</text>
</comment>
<dbReference type="Proteomes" id="UP001165080">
    <property type="component" value="Unassembled WGS sequence"/>
</dbReference>
<keyword evidence="3" id="KW-1185">Reference proteome</keyword>
<gene>
    <name evidence="2" type="primary">PLEST006717</name>
    <name evidence="2" type="ORF">PLESTB_000172900</name>
</gene>
<evidence type="ECO:0000256" key="1">
    <source>
        <dbReference type="SAM" id="MobiDB-lite"/>
    </source>
</evidence>
<evidence type="ECO:0000313" key="3">
    <source>
        <dbReference type="Proteomes" id="UP001165080"/>
    </source>
</evidence>
<organism evidence="2 3">
    <name type="scientific">Pleodorina starrii</name>
    <dbReference type="NCBI Taxonomy" id="330485"/>
    <lineage>
        <taxon>Eukaryota</taxon>
        <taxon>Viridiplantae</taxon>
        <taxon>Chlorophyta</taxon>
        <taxon>core chlorophytes</taxon>
        <taxon>Chlorophyceae</taxon>
        <taxon>CS clade</taxon>
        <taxon>Chlamydomonadales</taxon>
        <taxon>Volvocaceae</taxon>
        <taxon>Pleodorina</taxon>
    </lineage>
</organism>
<dbReference type="OrthoDB" id="535201at2759"/>
<feature type="region of interest" description="Disordered" evidence="1">
    <location>
        <begin position="1"/>
        <end position="34"/>
    </location>
</feature>
<feature type="region of interest" description="Disordered" evidence="1">
    <location>
        <begin position="125"/>
        <end position="154"/>
    </location>
</feature>
<evidence type="ECO:0000313" key="2">
    <source>
        <dbReference type="EMBL" id="GLC49012.1"/>
    </source>
</evidence>
<protein>
    <submittedName>
        <fullName evidence="2">Uncharacterized protein</fullName>
    </submittedName>
</protein>